<dbReference type="Proteomes" id="UP000269721">
    <property type="component" value="Unassembled WGS sequence"/>
</dbReference>
<organism evidence="3 4">
    <name type="scientific">Blyttiomyces helicus</name>
    <dbReference type="NCBI Taxonomy" id="388810"/>
    <lineage>
        <taxon>Eukaryota</taxon>
        <taxon>Fungi</taxon>
        <taxon>Fungi incertae sedis</taxon>
        <taxon>Chytridiomycota</taxon>
        <taxon>Chytridiomycota incertae sedis</taxon>
        <taxon>Chytridiomycetes</taxon>
        <taxon>Chytridiomycetes incertae sedis</taxon>
        <taxon>Blyttiomyces</taxon>
    </lineage>
</organism>
<evidence type="ECO:0000256" key="1">
    <source>
        <dbReference type="SAM" id="MobiDB-lite"/>
    </source>
</evidence>
<feature type="compositionally biased region" description="Low complexity" evidence="1">
    <location>
        <begin position="84"/>
        <end position="95"/>
    </location>
</feature>
<dbReference type="Pfam" id="PF05773">
    <property type="entry name" value="RWD"/>
    <property type="match status" value="1"/>
</dbReference>
<dbReference type="AlphaFoldDB" id="A0A4P9W5D5"/>
<dbReference type="InterPro" id="IPR006575">
    <property type="entry name" value="RWD_dom"/>
</dbReference>
<dbReference type="EMBL" id="KZ997294">
    <property type="protein sequence ID" value="RKO87609.1"/>
    <property type="molecule type" value="Genomic_DNA"/>
</dbReference>
<evidence type="ECO:0000259" key="2">
    <source>
        <dbReference type="Pfam" id="PF05773"/>
    </source>
</evidence>
<feature type="domain" description="RWD" evidence="2">
    <location>
        <begin position="12"/>
        <end position="160"/>
    </location>
</feature>
<keyword evidence="4" id="KW-1185">Reference proteome</keyword>
<proteinExistence type="predicted"/>
<name>A0A4P9W5D5_9FUNG</name>
<dbReference type="SUPFAM" id="SSF54495">
    <property type="entry name" value="UBC-like"/>
    <property type="match status" value="1"/>
</dbReference>
<evidence type="ECO:0000313" key="4">
    <source>
        <dbReference type="Proteomes" id="UP000269721"/>
    </source>
</evidence>
<dbReference type="InterPro" id="IPR016135">
    <property type="entry name" value="UBQ-conjugating_enzyme/RWD"/>
</dbReference>
<evidence type="ECO:0000313" key="3">
    <source>
        <dbReference type="EMBL" id="RKO87609.1"/>
    </source>
</evidence>
<dbReference type="OrthoDB" id="2154435at2759"/>
<gene>
    <name evidence="3" type="ORF">BDK51DRAFT_35036</name>
</gene>
<feature type="region of interest" description="Disordered" evidence="1">
    <location>
        <begin position="76"/>
        <end position="102"/>
    </location>
</feature>
<reference evidence="4" key="1">
    <citation type="journal article" date="2018" name="Nat. Microbiol.">
        <title>Leveraging single-cell genomics to expand the fungal tree of life.</title>
        <authorList>
            <person name="Ahrendt S.R."/>
            <person name="Quandt C.A."/>
            <person name="Ciobanu D."/>
            <person name="Clum A."/>
            <person name="Salamov A."/>
            <person name="Andreopoulos B."/>
            <person name="Cheng J.F."/>
            <person name="Woyke T."/>
            <person name="Pelin A."/>
            <person name="Henrissat B."/>
            <person name="Reynolds N.K."/>
            <person name="Benny G.L."/>
            <person name="Smith M.E."/>
            <person name="James T.Y."/>
            <person name="Grigoriev I.V."/>
        </authorList>
    </citation>
    <scope>NUCLEOTIDE SEQUENCE [LARGE SCALE GENOMIC DNA]</scope>
</reference>
<dbReference type="Gene3D" id="3.10.110.10">
    <property type="entry name" value="Ubiquitin Conjugating Enzyme"/>
    <property type="match status" value="1"/>
</dbReference>
<sequence length="197" mass="21749">MSQTPDDENKDRQENELLALKAIFDSDFTYKTGVRLHGALVVHLESADDAPFLVQVSNRNTADRCVLLSSPSPLTPFPPPFQPASPSESPETAAPATPPPPLSVAHLPPITLRFHLPPGYPETEPPSFVLECIWIDIGPMKGLMDALNQIWEAERCEVCVKWPGMIADGTARASDGIGLLLNLAREWNDCWEEGRRR</sequence>
<protein>
    <recommendedName>
        <fullName evidence="2">RWD domain-containing protein</fullName>
    </recommendedName>
</protein>
<dbReference type="CDD" id="cd23820">
    <property type="entry name" value="RWD_RNF14"/>
    <property type="match status" value="1"/>
</dbReference>
<accession>A0A4P9W5D5</accession>